<proteinExistence type="predicted"/>
<evidence type="ECO:0000313" key="1">
    <source>
        <dbReference type="EMBL" id="MFC3001384.1"/>
    </source>
</evidence>
<gene>
    <name evidence="1" type="ORF">ACFOD3_15870</name>
</gene>
<accession>A0ABV7BWE0</accession>
<keyword evidence="1" id="KW-0547">Nucleotide-binding</keyword>
<reference evidence="2" key="1">
    <citation type="journal article" date="2019" name="Int. J. Syst. Evol. Microbiol.">
        <title>The Global Catalogue of Microorganisms (GCM) 10K type strain sequencing project: providing services to taxonomists for standard genome sequencing and annotation.</title>
        <authorList>
            <consortium name="The Broad Institute Genomics Platform"/>
            <consortium name="The Broad Institute Genome Sequencing Center for Infectious Disease"/>
            <person name="Wu L."/>
            <person name="Ma J."/>
        </authorList>
    </citation>
    <scope>NUCLEOTIDE SEQUENCE [LARGE SCALE GENOMIC DNA]</scope>
    <source>
        <strain evidence="2">CGMCC 1.16855</strain>
    </source>
</reference>
<sequence length="232" mass="24505">MTPLLEVEAARPVPGASPIQGAVTLRLAPGDLALVHAEDPAMARALALLCAGLVKLAAGEVRFLAQDWAALPRQPAQALRGRIGLAPGDGGWLPHLTVADGMLLACRHHGSTPDAELRSEAVALCKQFGLPGLPLRHPAELNRVDLARAGCARAFLGAPELILLESPLDQETADLLAEPLLAALAPARERGAAALWSTRSRRAWNTPGFPASQWWVLQQDGLKGDEPCLAPR</sequence>
<keyword evidence="2" id="KW-1185">Reference proteome</keyword>
<comment type="caution">
    <text evidence="1">The sequence shown here is derived from an EMBL/GenBank/DDBJ whole genome shotgun (WGS) entry which is preliminary data.</text>
</comment>
<dbReference type="Proteomes" id="UP001595420">
    <property type="component" value="Unassembled WGS sequence"/>
</dbReference>
<dbReference type="GO" id="GO:0005524">
    <property type="term" value="F:ATP binding"/>
    <property type="evidence" value="ECO:0007669"/>
    <property type="project" value="UniProtKB-KW"/>
</dbReference>
<protein>
    <submittedName>
        <fullName evidence="1">ABC transporter ATP-binding protein</fullName>
    </submittedName>
</protein>
<dbReference type="RefSeq" id="WP_216837447.1">
    <property type="nucleotide sequence ID" value="NZ_JAFNJS010000004.1"/>
</dbReference>
<evidence type="ECO:0000313" key="2">
    <source>
        <dbReference type="Proteomes" id="UP001595420"/>
    </source>
</evidence>
<organism evidence="1 2">
    <name type="scientific">Falsiroseomonas tokyonensis</name>
    <dbReference type="NCBI Taxonomy" id="430521"/>
    <lineage>
        <taxon>Bacteria</taxon>
        <taxon>Pseudomonadati</taxon>
        <taxon>Pseudomonadota</taxon>
        <taxon>Alphaproteobacteria</taxon>
        <taxon>Acetobacterales</taxon>
        <taxon>Roseomonadaceae</taxon>
        <taxon>Falsiroseomonas</taxon>
    </lineage>
</organism>
<keyword evidence="1" id="KW-0067">ATP-binding</keyword>
<name>A0ABV7BWE0_9PROT</name>
<dbReference type="EMBL" id="JBHRSB010000004">
    <property type="protein sequence ID" value="MFC3001384.1"/>
    <property type="molecule type" value="Genomic_DNA"/>
</dbReference>